<accession>A0A444JDR5</accession>
<reference evidence="2 3" key="1">
    <citation type="submission" date="2017-01" db="EMBL/GenBank/DDBJ databases">
        <title>The cable genome- insights into the physiology and evolution of filamentous bacteria capable of sulfide oxidation via long distance electron transfer.</title>
        <authorList>
            <person name="Schreiber L."/>
            <person name="Bjerg J.T."/>
            <person name="Boggild A."/>
            <person name="Van De Vossenberg J."/>
            <person name="Meysman F."/>
            <person name="Nielsen L.P."/>
            <person name="Schramm A."/>
            <person name="Kjeldsen K.U."/>
        </authorList>
    </citation>
    <scope>NUCLEOTIDE SEQUENCE [LARGE SCALE GENOMIC DNA]</scope>
    <source>
        <strain evidence="2">A5</strain>
    </source>
</reference>
<name>A0A444JDR5_9BACT</name>
<feature type="transmembrane region" description="Helical" evidence="1">
    <location>
        <begin position="36"/>
        <end position="59"/>
    </location>
</feature>
<keyword evidence="1" id="KW-0472">Membrane</keyword>
<proteinExistence type="predicted"/>
<protein>
    <submittedName>
        <fullName evidence="2">Uncharacterized protein</fullName>
    </submittedName>
</protein>
<dbReference type="AlphaFoldDB" id="A0A444JDR5"/>
<organism evidence="2 3">
    <name type="scientific">Candidatus Electrothrix marina</name>
    <dbReference type="NCBI Taxonomy" id="1859130"/>
    <lineage>
        <taxon>Bacteria</taxon>
        <taxon>Pseudomonadati</taxon>
        <taxon>Thermodesulfobacteriota</taxon>
        <taxon>Desulfobulbia</taxon>
        <taxon>Desulfobulbales</taxon>
        <taxon>Desulfobulbaceae</taxon>
        <taxon>Candidatus Electrothrix</taxon>
    </lineage>
</organism>
<feature type="transmembrane region" description="Helical" evidence="1">
    <location>
        <begin position="71"/>
        <end position="96"/>
    </location>
</feature>
<feature type="transmembrane region" description="Helical" evidence="1">
    <location>
        <begin position="6"/>
        <end position="24"/>
    </location>
</feature>
<feature type="transmembrane region" description="Helical" evidence="1">
    <location>
        <begin position="103"/>
        <end position="121"/>
    </location>
</feature>
<keyword evidence="1" id="KW-0812">Transmembrane</keyword>
<dbReference type="Proteomes" id="UP000288892">
    <property type="component" value="Unassembled WGS sequence"/>
</dbReference>
<gene>
    <name evidence="2" type="ORF">VU01_11972</name>
</gene>
<sequence>MRFLPFLGIPLYGTLLLLLEKPLLNFFLQWSTWIRLLGTVALIFPLGTFLGMPFAIGIAGSHTKGRGAVGWAWAVNGLFTVLGSVLSVLAATYFGFILTLSGAFLMYILAGLLLSGFAPFVTPEKNGAL</sequence>
<comment type="caution">
    <text evidence="2">The sequence shown here is derived from an EMBL/GenBank/DDBJ whole genome shotgun (WGS) entry which is preliminary data.</text>
</comment>
<evidence type="ECO:0000313" key="2">
    <source>
        <dbReference type="EMBL" id="RWX51158.1"/>
    </source>
</evidence>
<dbReference type="EMBL" id="MTKS01000197">
    <property type="protein sequence ID" value="RWX51158.1"/>
    <property type="molecule type" value="Genomic_DNA"/>
</dbReference>
<evidence type="ECO:0000313" key="3">
    <source>
        <dbReference type="Proteomes" id="UP000288892"/>
    </source>
</evidence>
<evidence type="ECO:0000256" key="1">
    <source>
        <dbReference type="SAM" id="Phobius"/>
    </source>
</evidence>
<keyword evidence="1" id="KW-1133">Transmembrane helix</keyword>
<keyword evidence="3" id="KW-1185">Reference proteome</keyword>